<dbReference type="Gene3D" id="3.30.70.1070">
    <property type="entry name" value="Sporulation related repeat"/>
    <property type="match status" value="1"/>
</dbReference>
<organism evidence="2 3">
    <name type="scientific">Chitinimonas lacunae</name>
    <dbReference type="NCBI Taxonomy" id="1963018"/>
    <lineage>
        <taxon>Bacteria</taxon>
        <taxon>Pseudomonadati</taxon>
        <taxon>Pseudomonadota</taxon>
        <taxon>Betaproteobacteria</taxon>
        <taxon>Neisseriales</taxon>
        <taxon>Chitinibacteraceae</taxon>
        <taxon>Chitinimonas</taxon>
    </lineage>
</organism>
<proteinExistence type="predicted"/>
<name>A0ABV8MSM8_9NEIS</name>
<reference evidence="3" key="1">
    <citation type="journal article" date="2019" name="Int. J. Syst. Evol. Microbiol.">
        <title>The Global Catalogue of Microorganisms (GCM) 10K type strain sequencing project: providing services to taxonomists for standard genome sequencing and annotation.</title>
        <authorList>
            <consortium name="The Broad Institute Genomics Platform"/>
            <consortium name="The Broad Institute Genome Sequencing Center for Infectious Disease"/>
            <person name="Wu L."/>
            <person name="Ma J."/>
        </authorList>
    </citation>
    <scope>NUCLEOTIDE SEQUENCE [LARGE SCALE GENOMIC DNA]</scope>
    <source>
        <strain evidence="3">LMG 29894</strain>
    </source>
</reference>
<comment type="caution">
    <text evidence="2">The sequence shown here is derived from an EMBL/GenBank/DDBJ whole genome shotgun (WGS) entry which is preliminary data.</text>
</comment>
<dbReference type="Proteomes" id="UP001595791">
    <property type="component" value="Unassembled WGS sequence"/>
</dbReference>
<feature type="domain" description="SPOR" evidence="1">
    <location>
        <begin position="111"/>
        <end position="188"/>
    </location>
</feature>
<sequence>MKWLFALLVLANIVAYAYIRLAEPPKPVDWHGREIKADQMKLVSGAQPEAAEAPNRIDQAASMPASKPATPANGGALACYRWSGIAPNTLSRAKNRLAALKLGGDTQIQAPDGPVRFWVYIPPRPDRADAVRKAEELKGLGVEDFYVVNDNGKWQNAVSLGIYSSEEAGQRRLDDLKNRGVKSAIMRERGDGVHTATIFVRGIPAERGAELGRLPNAFKGSELAEVKC</sequence>
<dbReference type="InterPro" id="IPR007730">
    <property type="entry name" value="SPOR-like_dom"/>
</dbReference>
<keyword evidence="3" id="KW-1185">Reference proteome</keyword>
<evidence type="ECO:0000259" key="1">
    <source>
        <dbReference type="PROSITE" id="PS51724"/>
    </source>
</evidence>
<gene>
    <name evidence="2" type="ORF">ACFOW7_12465</name>
</gene>
<dbReference type="RefSeq" id="WP_378164681.1">
    <property type="nucleotide sequence ID" value="NZ_JBHSBU010000001.1"/>
</dbReference>
<dbReference type="SUPFAM" id="SSF110997">
    <property type="entry name" value="Sporulation related repeat"/>
    <property type="match status" value="1"/>
</dbReference>
<evidence type="ECO:0000313" key="2">
    <source>
        <dbReference type="EMBL" id="MFC4160163.1"/>
    </source>
</evidence>
<dbReference type="PROSITE" id="PS51724">
    <property type="entry name" value="SPOR"/>
    <property type="match status" value="1"/>
</dbReference>
<protein>
    <submittedName>
        <fullName evidence="2">SPOR domain-containing protein</fullName>
    </submittedName>
</protein>
<accession>A0ABV8MSM8</accession>
<evidence type="ECO:0000313" key="3">
    <source>
        <dbReference type="Proteomes" id="UP001595791"/>
    </source>
</evidence>
<dbReference type="Pfam" id="PF05036">
    <property type="entry name" value="SPOR"/>
    <property type="match status" value="1"/>
</dbReference>
<dbReference type="InterPro" id="IPR036680">
    <property type="entry name" value="SPOR-like_sf"/>
</dbReference>
<dbReference type="EMBL" id="JBHSBU010000001">
    <property type="protein sequence ID" value="MFC4160163.1"/>
    <property type="molecule type" value="Genomic_DNA"/>
</dbReference>